<evidence type="ECO:0008006" key="3">
    <source>
        <dbReference type="Google" id="ProtNLM"/>
    </source>
</evidence>
<dbReference type="AlphaFoldDB" id="A0A0V0R847"/>
<dbReference type="CDD" id="cd20336">
    <property type="entry name" value="Rcat_RBR"/>
    <property type="match status" value="1"/>
</dbReference>
<comment type="caution">
    <text evidence="1">The sequence shown here is derived from an EMBL/GenBank/DDBJ whole genome shotgun (WGS) entry which is preliminary data.</text>
</comment>
<dbReference type="Pfam" id="PF22191">
    <property type="entry name" value="IBR_1"/>
    <property type="match status" value="1"/>
</dbReference>
<sequence length="129" mass="15381">MTCTQCRYKCCKYCNQQQHKYGEKCLVMQKFFENKQNQIDISICPGCYYPQSRSGGCNHITCKMCQNNYCFICHGQYYEQQHHCGNNYQIIQKFAEYFKTDSCTFQFLNNRKIGIPLQNGIQFDDFFDD</sequence>
<evidence type="ECO:0000313" key="2">
    <source>
        <dbReference type="Proteomes" id="UP000054937"/>
    </source>
</evidence>
<dbReference type="Proteomes" id="UP000054937">
    <property type="component" value="Unassembled WGS sequence"/>
</dbReference>
<dbReference type="SUPFAM" id="SSF57850">
    <property type="entry name" value="RING/U-box"/>
    <property type="match status" value="1"/>
</dbReference>
<name>A0A0V0R847_PSEPJ</name>
<dbReference type="EMBL" id="LDAU01000025">
    <property type="protein sequence ID" value="KRX10662.1"/>
    <property type="molecule type" value="Genomic_DNA"/>
</dbReference>
<protein>
    <recommendedName>
        <fullName evidence="3">RING-type domain-containing protein</fullName>
    </recommendedName>
</protein>
<organism evidence="1 2">
    <name type="scientific">Pseudocohnilembus persalinus</name>
    <name type="common">Ciliate</name>
    <dbReference type="NCBI Taxonomy" id="266149"/>
    <lineage>
        <taxon>Eukaryota</taxon>
        <taxon>Sar</taxon>
        <taxon>Alveolata</taxon>
        <taxon>Ciliophora</taxon>
        <taxon>Intramacronucleata</taxon>
        <taxon>Oligohymenophorea</taxon>
        <taxon>Scuticociliatia</taxon>
        <taxon>Philasterida</taxon>
        <taxon>Pseudocohnilembidae</taxon>
        <taxon>Pseudocohnilembus</taxon>
    </lineage>
</organism>
<gene>
    <name evidence="1" type="ORF">PPERSA_05482</name>
</gene>
<dbReference type="OrthoDB" id="10009520at2759"/>
<dbReference type="InParanoid" id="A0A0V0R847"/>
<accession>A0A0V0R847</accession>
<evidence type="ECO:0000313" key="1">
    <source>
        <dbReference type="EMBL" id="KRX10662.1"/>
    </source>
</evidence>
<dbReference type="Gene3D" id="1.20.120.1750">
    <property type="match status" value="1"/>
</dbReference>
<keyword evidence="2" id="KW-1185">Reference proteome</keyword>
<proteinExistence type="predicted"/>
<reference evidence="1 2" key="1">
    <citation type="journal article" date="2015" name="Sci. Rep.">
        <title>Genome of the facultative scuticociliatosis pathogen Pseudocohnilembus persalinus provides insight into its virulence through horizontal gene transfer.</title>
        <authorList>
            <person name="Xiong J."/>
            <person name="Wang G."/>
            <person name="Cheng J."/>
            <person name="Tian M."/>
            <person name="Pan X."/>
            <person name="Warren A."/>
            <person name="Jiang C."/>
            <person name="Yuan D."/>
            <person name="Miao W."/>
        </authorList>
    </citation>
    <scope>NUCLEOTIDE SEQUENCE [LARGE SCALE GENOMIC DNA]</scope>
    <source>
        <strain evidence="1">36N120E</strain>
    </source>
</reference>